<dbReference type="PANTHER" id="PTHR43091:SF1">
    <property type="entry name" value="BETA-KETOACYL-[ACYL-CARRIER-PROTEIN] SYNTHASE III, CHLOROPLASTIC"/>
    <property type="match status" value="1"/>
</dbReference>
<feature type="domain" description="Beta-ketoacyl-[acyl-carrier-protein] synthase III N-terminal" evidence="10">
    <location>
        <begin position="110"/>
        <end position="190"/>
    </location>
</feature>
<dbReference type="InterPro" id="IPR004655">
    <property type="entry name" value="FabH"/>
</dbReference>
<keyword evidence="4 8" id="KW-0276">Fatty acid metabolism</keyword>
<dbReference type="SUPFAM" id="SSF53901">
    <property type="entry name" value="Thiolase-like"/>
    <property type="match status" value="1"/>
</dbReference>
<dbReference type="NCBIfam" id="NF006829">
    <property type="entry name" value="PRK09352.1"/>
    <property type="match status" value="1"/>
</dbReference>
<dbReference type="AlphaFoldDB" id="S6A4K2"/>
<dbReference type="Pfam" id="PF08545">
    <property type="entry name" value="ACP_syn_III"/>
    <property type="match status" value="1"/>
</dbReference>
<name>S6A4K2_9SPIR</name>
<feature type="active site" evidence="8">
    <location>
        <position position="273"/>
    </location>
</feature>
<reference evidence="11 12" key="1">
    <citation type="journal article" date="2013" name="PLoS ONE">
        <title>Genome-Wide Relatedness of Treponema pedis, from Gingiva and Necrotic Skin Lesions of Pigs, with the Human Oral Pathogen Treponema denticola.</title>
        <authorList>
            <person name="Svartstrom O."/>
            <person name="Mushtaq M."/>
            <person name="Pringle M."/>
            <person name="Segerman B."/>
        </authorList>
    </citation>
    <scope>NUCLEOTIDE SEQUENCE [LARGE SCALE GENOMIC DNA]</scope>
    <source>
        <strain evidence="11">T A4</strain>
    </source>
</reference>
<keyword evidence="8 11" id="KW-0012">Acyltransferase</keyword>
<dbReference type="PANTHER" id="PTHR43091">
    <property type="entry name" value="3-OXOACYL-[ACYL-CARRIER-PROTEIN] SYNTHASE"/>
    <property type="match status" value="1"/>
</dbReference>
<evidence type="ECO:0000313" key="12">
    <source>
        <dbReference type="Proteomes" id="UP000015620"/>
    </source>
</evidence>
<dbReference type="Gene3D" id="3.40.47.10">
    <property type="match status" value="1"/>
</dbReference>
<feature type="active site" evidence="8">
    <location>
        <position position="116"/>
    </location>
</feature>
<gene>
    <name evidence="8 11" type="primary">fabH</name>
    <name evidence="11" type="ORF">TPE_2032</name>
</gene>
<dbReference type="OrthoDB" id="9815506at2"/>
<evidence type="ECO:0000259" key="9">
    <source>
        <dbReference type="Pfam" id="PF08541"/>
    </source>
</evidence>
<dbReference type="KEGG" id="tped:TPE_2032"/>
<dbReference type="Pfam" id="PF08541">
    <property type="entry name" value="ACP_syn_III_C"/>
    <property type="match status" value="1"/>
</dbReference>
<feature type="active site" evidence="8">
    <location>
        <position position="243"/>
    </location>
</feature>
<evidence type="ECO:0000256" key="6">
    <source>
        <dbReference type="ARBA" id="ARBA00023160"/>
    </source>
</evidence>
<evidence type="ECO:0000256" key="4">
    <source>
        <dbReference type="ARBA" id="ARBA00022832"/>
    </source>
</evidence>
<dbReference type="CDD" id="cd00830">
    <property type="entry name" value="KAS_III"/>
    <property type="match status" value="1"/>
</dbReference>
<accession>S6A4K2</accession>
<dbReference type="EC" id="2.3.1.180" evidence="8"/>
<comment type="similarity">
    <text evidence="1 8">Belongs to the thiolase-like superfamily. FabH family.</text>
</comment>
<comment type="subunit">
    <text evidence="8">Homodimer.</text>
</comment>
<evidence type="ECO:0000256" key="7">
    <source>
        <dbReference type="ARBA" id="ARBA00023268"/>
    </source>
</evidence>
<proteinExistence type="inferred from homology"/>
<keyword evidence="7 8" id="KW-0511">Multifunctional enzyme</keyword>
<dbReference type="GO" id="GO:0006633">
    <property type="term" value="P:fatty acid biosynthetic process"/>
    <property type="evidence" value="ECO:0007669"/>
    <property type="project" value="UniProtKB-UniRule"/>
</dbReference>
<dbReference type="UniPathway" id="UPA00094"/>
<dbReference type="HOGENOM" id="CLU_039592_4_0_12"/>
<dbReference type="GO" id="GO:0004315">
    <property type="term" value="F:3-oxoacyl-[acyl-carrier-protein] synthase activity"/>
    <property type="evidence" value="ECO:0007669"/>
    <property type="project" value="InterPro"/>
</dbReference>
<keyword evidence="12" id="KW-1185">Reference proteome</keyword>
<dbReference type="Proteomes" id="UP000015620">
    <property type="component" value="Chromosome"/>
</dbReference>
<evidence type="ECO:0000256" key="3">
    <source>
        <dbReference type="ARBA" id="ARBA00022679"/>
    </source>
</evidence>
<evidence type="ECO:0000256" key="5">
    <source>
        <dbReference type="ARBA" id="ARBA00023098"/>
    </source>
</evidence>
<feature type="region of interest" description="ACP-binding" evidence="8">
    <location>
        <begin position="244"/>
        <end position="248"/>
    </location>
</feature>
<keyword evidence="8" id="KW-0963">Cytoplasm</keyword>
<evidence type="ECO:0000256" key="8">
    <source>
        <dbReference type="HAMAP-Rule" id="MF_01815"/>
    </source>
</evidence>
<dbReference type="InterPro" id="IPR013747">
    <property type="entry name" value="ACP_syn_III_C"/>
</dbReference>
<dbReference type="EMBL" id="CP004120">
    <property type="protein sequence ID" value="AGT44506.1"/>
    <property type="molecule type" value="Genomic_DNA"/>
</dbReference>
<dbReference type="InterPro" id="IPR013751">
    <property type="entry name" value="ACP_syn_III_N"/>
</dbReference>
<keyword evidence="3 8" id="KW-0808">Transferase</keyword>
<comment type="domain">
    <text evidence="8">The last Arg residue of the ACP-binding site is essential for the weak association between ACP/AcpP and FabH.</text>
</comment>
<dbReference type="RefSeq" id="WP_020965804.1">
    <property type="nucleotide sequence ID" value="NC_022097.1"/>
</dbReference>
<comment type="catalytic activity">
    <reaction evidence="8">
        <text>malonyl-[ACP] + acetyl-CoA + H(+) = 3-oxobutanoyl-[ACP] + CO2 + CoA</text>
        <dbReference type="Rhea" id="RHEA:12080"/>
        <dbReference type="Rhea" id="RHEA-COMP:9623"/>
        <dbReference type="Rhea" id="RHEA-COMP:9625"/>
        <dbReference type="ChEBI" id="CHEBI:15378"/>
        <dbReference type="ChEBI" id="CHEBI:16526"/>
        <dbReference type="ChEBI" id="CHEBI:57287"/>
        <dbReference type="ChEBI" id="CHEBI:57288"/>
        <dbReference type="ChEBI" id="CHEBI:78449"/>
        <dbReference type="ChEBI" id="CHEBI:78450"/>
        <dbReference type="EC" id="2.3.1.180"/>
    </reaction>
</comment>
<dbReference type="STRING" id="1291379.TPE_2032"/>
<dbReference type="InterPro" id="IPR016039">
    <property type="entry name" value="Thiolase-like"/>
</dbReference>
<keyword evidence="5 8" id="KW-0443">Lipid metabolism</keyword>
<dbReference type="GO" id="GO:0005737">
    <property type="term" value="C:cytoplasm"/>
    <property type="evidence" value="ECO:0007669"/>
    <property type="project" value="UniProtKB-SubCell"/>
</dbReference>
<comment type="subcellular location">
    <subcellularLocation>
        <location evidence="8">Cytoplasm</location>
    </subcellularLocation>
</comment>
<dbReference type="HAMAP" id="MF_01815">
    <property type="entry name" value="FabH"/>
    <property type="match status" value="1"/>
</dbReference>
<dbReference type="GO" id="GO:0033818">
    <property type="term" value="F:beta-ketoacyl-acyl-carrier-protein synthase III activity"/>
    <property type="evidence" value="ECO:0007669"/>
    <property type="project" value="UniProtKB-UniRule"/>
</dbReference>
<protein>
    <recommendedName>
        <fullName evidence="8">Beta-ketoacyl-[acyl-carrier-protein] synthase III</fullName>
        <shortName evidence="8">Beta-ketoacyl-ACP synthase III</shortName>
        <shortName evidence="8">KAS III</shortName>
        <ecNumber evidence="8">2.3.1.180</ecNumber>
    </recommendedName>
    <alternativeName>
        <fullName evidence="8">3-oxoacyl-[acyl-carrier-protein] synthase 3</fullName>
    </alternativeName>
    <alternativeName>
        <fullName evidence="8">3-oxoacyl-[acyl-carrier-protein] synthase III</fullName>
    </alternativeName>
</protein>
<sequence length="316" mass="34180">MSILIKGTGKALPIKQMENADFPAELDTSDEWIKSHTGISKRRIAGKEDSSASLACKACEEALKNTQDTPVSANEIDLILCATATPQFNGFPSNACLIQSGINAEKAVCFDVSAACSGFLYALDTAAAMMQRHNWRFALVCGSEVLSRIVDWNDRSTCVLFGDGAGAVLLENTFTSDKIGIGEVVLGSDGKGVDKLYLDEYNHIRMNGRAVYNFAVRVITETVEQLLEKEHLRISDVDFVVCHQANERILEAAAKRLGSGTDKFVCNIENYGNTSAASVPITLDDLMRCGKIKRGMTVIMAGFGAGLTWGGCVVRF</sequence>
<comment type="pathway">
    <text evidence="8">Lipid metabolism; fatty acid biosynthesis.</text>
</comment>
<keyword evidence="6 8" id="KW-0275">Fatty acid biosynthesis</keyword>
<feature type="domain" description="Beta-ketoacyl-[acyl-carrier-protein] synthase III C-terminal" evidence="9">
    <location>
        <begin position="227"/>
        <end position="315"/>
    </location>
</feature>
<dbReference type="PATRIC" id="fig|1291379.3.peg.2004"/>
<evidence type="ECO:0000259" key="10">
    <source>
        <dbReference type="Pfam" id="PF08545"/>
    </source>
</evidence>
<evidence type="ECO:0000256" key="2">
    <source>
        <dbReference type="ARBA" id="ARBA00022516"/>
    </source>
</evidence>
<dbReference type="NCBIfam" id="TIGR00747">
    <property type="entry name" value="fabH"/>
    <property type="match status" value="1"/>
</dbReference>
<organism evidence="11 12">
    <name type="scientific">Treponema pedis str. T A4</name>
    <dbReference type="NCBI Taxonomy" id="1291379"/>
    <lineage>
        <taxon>Bacteria</taxon>
        <taxon>Pseudomonadati</taxon>
        <taxon>Spirochaetota</taxon>
        <taxon>Spirochaetia</taxon>
        <taxon>Spirochaetales</taxon>
        <taxon>Treponemataceae</taxon>
        <taxon>Treponema</taxon>
    </lineage>
</organism>
<evidence type="ECO:0000313" key="11">
    <source>
        <dbReference type="EMBL" id="AGT44506.1"/>
    </source>
</evidence>
<evidence type="ECO:0000256" key="1">
    <source>
        <dbReference type="ARBA" id="ARBA00008642"/>
    </source>
</evidence>
<comment type="function">
    <text evidence="8">Catalyzes the condensation reaction of fatty acid synthesis by the addition to an acyl acceptor of two carbons from malonyl-ACP. Catalyzes the first condensation reaction which initiates fatty acid synthesis and may therefore play a role in governing the total rate of fatty acid production. Possesses both acetoacetyl-ACP synthase and acetyl transacylase activities. Its substrate specificity determines the biosynthesis of branched-chain and/or straight-chain of fatty acids.</text>
</comment>
<dbReference type="GeneID" id="301090516"/>
<keyword evidence="2 8" id="KW-0444">Lipid biosynthesis</keyword>